<evidence type="ECO:0000256" key="6">
    <source>
        <dbReference type="ARBA" id="ARBA00039025"/>
    </source>
</evidence>
<dbReference type="PROSITE" id="PS50893">
    <property type="entry name" value="ABC_TRANSPORTER_2"/>
    <property type="match status" value="1"/>
</dbReference>
<dbReference type="PANTHER" id="PTHR42781:SF4">
    <property type="entry name" value="SPERMIDINE_PUTRESCINE IMPORT ATP-BINDING PROTEIN POTA"/>
    <property type="match status" value="1"/>
</dbReference>
<comment type="subunit">
    <text evidence="5">The complex is composed of two ATP-binding proteins (WtpC), two transmembrane proteins (WtpB) and a solute-binding protein (WtpA).</text>
</comment>
<dbReference type="GO" id="GO:0016887">
    <property type="term" value="F:ATP hydrolysis activity"/>
    <property type="evidence" value="ECO:0007669"/>
    <property type="project" value="InterPro"/>
</dbReference>
<dbReference type="STRING" id="1293036.GCA_001315825_00463"/>
<evidence type="ECO:0000256" key="1">
    <source>
        <dbReference type="ARBA" id="ARBA00022448"/>
    </source>
</evidence>
<dbReference type="EMBL" id="CP029287">
    <property type="protein sequence ID" value="AWS00061.1"/>
    <property type="molecule type" value="Genomic_DNA"/>
</dbReference>
<comment type="similarity">
    <text evidence="4">Belongs to the ABC transporter superfamily. Sulfate/tungstate importer (TC 3.A.1.6) family.</text>
</comment>
<dbReference type="InterPro" id="IPR003439">
    <property type="entry name" value="ABC_transporter-like_ATP-bd"/>
</dbReference>
<evidence type="ECO:0000259" key="9">
    <source>
        <dbReference type="PROSITE" id="PS50893"/>
    </source>
</evidence>
<dbReference type="SMART" id="SM00382">
    <property type="entry name" value="AAA"/>
    <property type="match status" value="1"/>
</dbReference>
<protein>
    <recommendedName>
        <fullName evidence="7">Molybdate/tungstate import ATP-binding protein WtpC</fullName>
        <ecNumber evidence="6">7.3.2.6</ecNumber>
    </recommendedName>
</protein>
<dbReference type="GO" id="GO:1901238">
    <property type="term" value="F:ABC-type tungstate transporter activity"/>
    <property type="evidence" value="ECO:0007669"/>
    <property type="project" value="UniProtKB-EC"/>
</dbReference>
<accession>A0A2U9IVF5</accession>
<keyword evidence="1" id="KW-0813">Transport</keyword>
<feature type="domain" description="ABC transporter" evidence="9">
    <location>
        <begin position="1"/>
        <end position="201"/>
    </location>
</feature>
<dbReference type="EC" id="7.3.2.6" evidence="6"/>
<dbReference type="OrthoDB" id="97750at2157"/>
<evidence type="ECO:0000256" key="5">
    <source>
        <dbReference type="ARBA" id="ARBA00038781"/>
    </source>
</evidence>
<dbReference type="InterPro" id="IPR027417">
    <property type="entry name" value="P-loop_NTPase"/>
</dbReference>
<evidence type="ECO:0000256" key="7">
    <source>
        <dbReference type="ARBA" id="ARBA00041133"/>
    </source>
</evidence>
<dbReference type="InterPro" id="IPR003593">
    <property type="entry name" value="AAA+_ATPase"/>
</dbReference>
<evidence type="ECO:0000256" key="8">
    <source>
        <dbReference type="ARBA" id="ARBA00047936"/>
    </source>
</evidence>
<dbReference type="Proteomes" id="UP000247586">
    <property type="component" value="Chromosome"/>
</dbReference>
<dbReference type="RefSeq" id="WP_110369502.1">
    <property type="nucleotide sequence ID" value="NZ_CP029287.2"/>
</dbReference>
<gene>
    <name evidence="10" type="ORF">DFR87_10640</name>
</gene>
<dbReference type="SUPFAM" id="SSF52540">
    <property type="entry name" value="P-loop containing nucleoside triphosphate hydrolases"/>
    <property type="match status" value="1"/>
</dbReference>
<dbReference type="GeneID" id="36835804"/>
<sequence length="201" mass="22404">MLDISVKKKLGNFFLNAELHDGGVICVTGPNGSGKSTLLNIIAGFIRQDQGSIVISGKDVSFLPPERRGIVIITQDSFIPSLTVDSHLMFGVKLSKTKVDSNELDRLKALFSINFTGKMKNLSLGQRERVAILTALLRKPRLILIDEATANISDKETFIKTLTEERRNYGFDLIFTTQDVNDSAFADHHYVMNNGLLMKRF</sequence>
<evidence type="ECO:0000256" key="4">
    <source>
        <dbReference type="ARBA" id="ARBA00038307"/>
    </source>
</evidence>
<reference evidence="10" key="1">
    <citation type="submission" date="2018-05" db="EMBL/GenBank/DDBJ databases">
        <title>Complete Genome Sequences of Extremely Thermoacidophilic, Metal-Mobilizing Type-Strain Members of the Archaeal Family Sulfolobaceae: Acidianus brierleyi DSM-1651T, Acidianus sulfidivorans DSM-18786T, Metallosphaera hakonensis DSM-7519T, and Metallosphaera prunae DSM-10039T.</title>
        <authorList>
            <person name="Counts J.A."/>
            <person name="Kelly R.M."/>
        </authorList>
    </citation>
    <scope>NUCLEOTIDE SEQUENCE [LARGE SCALE GENOMIC DNA]</scope>
    <source>
        <strain evidence="10">HO1-1</strain>
    </source>
</reference>
<organism evidence="10 11">
    <name type="scientific">Metallosphaera hakonensis JCM 8857 = DSM 7519</name>
    <dbReference type="NCBI Taxonomy" id="1293036"/>
    <lineage>
        <taxon>Archaea</taxon>
        <taxon>Thermoproteota</taxon>
        <taxon>Thermoprotei</taxon>
        <taxon>Sulfolobales</taxon>
        <taxon>Sulfolobaceae</taxon>
        <taxon>Metallosphaera</taxon>
    </lineage>
</organism>
<evidence type="ECO:0000313" key="11">
    <source>
        <dbReference type="Proteomes" id="UP000247586"/>
    </source>
</evidence>
<dbReference type="KEGG" id="mhk:DFR87_10640"/>
<keyword evidence="11" id="KW-1185">Reference proteome</keyword>
<dbReference type="PANTHER" id="PTHR42781">
    <property type="entry name" value="SPERMIDINE/PUTRESCINE IMPORT ATP-BINDING PROTEIN POTA"/>
    <property type="match status" value="1"/>
</dbReference>
<comment type="catalytic activity">
    <reaction evidence="8">
        <text>tungstate(in) + ATP + H2O = tungstate(out) + ADP + phosphate + H(+)</text>
        <dbReference type="Rhea" id="RHEA:35027"/>
        <dbReference type="ChEBI" id="CHEBI:15377"/>
        <dbReference type="ChEBI" id="CHEBI:15378"/>
        <dbReference type="ChEBI" id="CHEBI:30616"/>
        <dbReference type="ChEBI" id="CHEBI:43474"/>
        <dbReference type="ChEBI" id="CHEBI:46502"/>
        <dbReference type="ChEBI" id="CHEBI:456216"/>
        <dbReference type="EC" id="7.3.2.6"/>
    </reaction>
</comment>
<keyword evidence="2" id="KW-0547">Nucleotide-binding</keyword>
<dbReference type="Pfam" id="PF00005">
    <property type="entry name" value="ABC_tran"/>
    <property type="match status" value="1"/>
</dbReference>
<name>A0A2U9IVF5_9CREN</name>
<keyword evidence="3 10" id="KW-0067">ATP-binding</keyword>
<dbReference type="AlphaFoldDB" id="A0A2U9IVF5"/>
<dbReference type="GO" id="GO:0005524">
    <property type="term" value="F:ATP binding"/>
    <property type="evidence" value="ECO:0007669"/>
    <property type="project" value="UniProtKB-KW"/>
</dbReference>
<evidence type="ECO:0000256" key="3">
    <source>
        <dbReference type="ARBA" id="ARBA00022840"/>
    </source>
</evidence>
<evidence type="ECO:0000313" key="10">
    <source>
        <dbReference type="EMBL" id="AWS00061.1"/>
    </source>
</evidence>
<evidence type="ECO:0000256" key="2">
    <source>
        <dbReference type="ARBA" id="ARBA00022741"/>
    </source>
</evidence>
<dbReference type="InterPro" id="IPR050093">
    <property type="entry name" value="ABC_SmlMolc_Importer"/>
</dbReference>
<proteinExistence type="inferred from homology"/>
<dbReference type="Gene3D" id="3.40.50.300">
    <property type="entry name" value="P-loop containing nucleotide triphosphate hydrolases"/>
    <property type="match status" value="1"/>
</dbReference>